<comment type="caution">
    <text evidence="3">The sequence shown here is derived from an EMBL/GenBank/DDBJ whole genome shotgun (WGS) entry which is preliminary data.</text>
</comment>
<dbReference type="InterPro" id="IPR001584">
    <property type="entry name" value="Integrase_cat-core"/>
</dbReference>
<evidence type="ECO:0000256" key="1">
    <source>
        <dbReference type="ARBA" id="ARBA00009277"/>
    </source>
</evidence>
<dbReference type="Pfam" id="PF22483">
    <property type="entry name" value="Mu-transpos_C_2"/>
    <property type="match status" value="1"/>
</dbReference>
<dbReference type="AlphaFoldDB" id="X0VIH6"/>
<evidence type="ECO:0000313" key="3">
    <source>
        <dbReference type="EMBL" id="GAG12303.1"/>
    </source>
</evidence>
<dbReference type="PANTHER" id="PTHR35004:SF8">
    <property type="entry name" value="TRANSPOSASE RV3428C-RELATED"/>
    <property type="match status" value="1"/>
</dbReference>
<protein>
    <recommendedName>
        <fullName evidence="2">Integrase catalytic domain-containing protein</fullName>
    </recommendedName>
</protein>
<dbReference type="PROSITE" id="PS50994">
    <property type="entry name" value="INTEGRASE"/>
    <property type="match status" value="1"/>
</dbReference>
<dbReference type="EMBL" id="BARS01020879">
    <property type="protein sequence ID" value="GAG12303.1"/>
    <property type="molecule type" value="Genomic_DNA"/>
</dbReference>
<accession>X0VIH6</accession>
<dbReference type="PANTHER" id="PTHR35004">
    <property type="entry name" value="TRANSPOSASE RV3428C-RELATED"/>
    <property type="match status" value="1"/>
</dbReference>
<proteinExistence type="inferred from homology"/>
<feature type="domain" description="Integrase catalytic" evidence="2">
    <location>
        <begin position="1"/>
        <end position="145"/>
    </location>
</feature>
<dbReference type="InterPro" id="IPR054353">
    <property type="entry name" value="IstA-like_C"/>
</dbReference>
<dbReference type="InterPro" id="IPR036397">
    <property type="entry name" value="RNaseH_sf"/>
</dbReference>
<dbReference type="Gene3D" id="3.30.420.10">
    <property type="entry name" value="Ribonuclease H-like superfamily/Ribonuclease H"/>
    <property type="match status" value="1"/>
</dbReference>
<organism evidence="3">
    <name type="scientific">marine sediment metagenome</name>
    <dbReference type="NCBI Taxonomy" id="412755"/>
    <lineage>
        <taxon>unclassified sequences</taxon>
        <taxon>metagenomes</taxon>
        <taxon>ecological metagenomes</taxon>
    </lineage>
</organism>
<dbReference type="InterPro" id="IPR012337">
    <property type="entry name" value="RNaseH-like_sf"/>
</dbReference>
<evidence type="ECO:0000259" key="2">
    <source>
        <dbReference type="PROSITE" id="PS50994"/>
    </source>
</evidence>
<feature type="non-terminal residue" evidence="3">
    <location>
        <position position="272"/>
    </location>
</feature>
<gene>
    <name evidence="3" type="ORF">S01H1_33621</name>
</gene>
<comment type="similarity">
    <text evidence="1">Belongs to the transposase IS21/IS408/IS1162 family.</text>
</comment>
<reference evidence="3" key="1">
    <citation type="journal article" date="2014" name="Front. Microbiol.">
        <title>High frequency of phylogenetically diverse reductive dehalogenase-homologous genes in deep subseafloor sedimentary metagenomes.</title>
        <authorList>
            <person name="Kawai M."/>
            <person name="Futagami T."/>
            <person name="Toyoda A."/>
            <person name="Takaki Y."/>
            <person name="Nishi S."/>
            <person name="Hori S."/>
            <person name="Arai W."/>
            <person name="Tsubouchi T."/>
            <person name="Morono Y."/>
            <person name="Uchiyama I."/>
            <person name="Ito T."/>
            <person name="Fujiyama A."/>
            <person name="Inagaki F."/>
            <person name="Takami H."/>
        </authorList>
    </citation>
    <scope>NUCLEOTIDE SEQUENCE</scope>
    <source>
        <strain evidence="3">Expedition CK06-06</strain>
    </source>
</reference>
<dbReference type="GO" id="GO:0015074">
    <property type="term" value="P:DNA integration"/>
    <property type="evidence" value="ECO:0007669"/>
    <property type="project" value="InterPro"/>
</dbReference>
<feature type="non-terminal residue" evidence="3">
    <location>
        <position position="1"/>
    </location>
</feature>
<dbReference type="GO" id="GO:0003676">
    <property type="term" value="F:nucleic acid binding"/>
    <property type="evidence" value="ECO:0007669"/>
    <property type="project" value="InterPro"/>
</dbReference>
<dbReference type="SUPFAM" id="SSF53098">
    <property type="entry name" value="Ribonuclease H-like"/>
    <property type="match status" value="1"/>
</dbReference>
<sequence length="272" mass="31382">AGLVLAYSRKLFIQYYPSFTRFEAKVFLTEACRFMDGTCPRCIIDNTSVIVAHGSGPNADIAPEMERFGDIFGIKFVPHAIGDPDRKAKIERNFSYVENNFLAGRTFEEWHDLNDRAKKWCVEVANQKPKRSLGMSPEAAYLMEKPYLNPLPPYIPPVYKTIYRVVDVAGYVAVDTNRYSVPERFVGKQVEIHKTWDCVMVFFKNKRIADHLRLINKRNTRITAKGHHPPFNRYKAHSGPCKEEKILIGQYDTLDQYARELKKRSSGRGVRQ</sequence>
<name>X0VIH6_9ZZZZ</name>